<keyword evidence="1" id="KW-1133">Transmembrane helix</keyword>
<proteinExistence type="predicted"/>
<evidence type="ECO:0000313" key="2">
    <source>
        <dbReference type="EMBL" id="KZN64387.1"/>
    </source>
</evidence>
<dbReference type="AlphaFoldDB" id="A0A167LEP7"/>
<evidence type="ECO:0000256" key="1">
    <source>
        <dbReference type="SAM" id="Phobius"/>
    </source>
</evidence>
<feature type="transmembrane region" description="Helical" evidence="1">
    <location>
        <begin position="46"/>
        <end position="68"/>
    </location>
</feature>
<accession>A0A167LEP7</accession>
<reference evidence="2 3" key="1">
    <citation type="submission" date="2013-07" db="EMBL/GenBank/DDBJ databases">
        <title>Comparative Genomic and Metabolomic Analysis of Twelve Strains of Pseudoalteromonas luteoviolacea.</title>
        <authorList>
            <person name="Vynne N.G."/>
            <person name="Mansson M."/>
            <person name="Gram L."/>
        </authorList>
    </citation>
    <scope>NUCLEOTIDE SEQUENCE [LARGE SCALE GENOMIC DNA]</scope>
    <source>
        <strain evidence="2 3">S4060-1</strain>
    </source>
</reference>
<sequence length="76" mass="8974">MPVSWGELFKMPITISTLLTVYLPKMGLLSYKALRITMQKKIQRVFILRAFCAVAYIYNIELIIKIYFADVYHRNI</sequence>
<name>A0A167LEP7_9GAMM</name>
<comment type="caution">
    <text evidence="2">The sequence shown here is derived from an EMBL/GenBank/DDBJ whole genome shotgun (WGS) entry which is preliminary data.</text>
</comment>
<keyword evidence="1" id="KW-0472">Membrane</keyword>
<gene>
    <name evidence="2" type="ORF">N478_22085</name>
</gene>
<evidence type="ECO:0000313" key="3">
    <source>
        <dbReference type="Proteomes" id="UP000076661"/>
    </source>
</evidence>
<dbReference type="Proteomes" id="UP000076661">
    <property type="component" value="Unassembled WGS sequence"/>
</dbReference>
<protein>
    <submittedName>
        <fullName evidence="2">Uncharacterized protein</fullName>
    </submittedName>
</protein>
<dbReference type="PATRIC" id="fig|1365257.3.peg.3228"/>
<dbReference type="EMBL" id="AUXX01000027">
    <property type="protein sequence ID" value="KZN64387.1"/>
    <property type="molecule type" value="Genomic_DNA"/>
</dbReference>
<keyword evidence="1" id="KW-0812">Transmembrane</keyword>
<organism evidence="2 3">
    <name type="scientific">Pseudoalteromonas luteoviolacea S4060-1</name>
    <dbReference type="NCBI Taxonomy" id="1365257"/>
    <lineage>
        <taxon>Bacteria</taxon>
        <taxon>Pseudomonadati</taxon>
        <taxon>Pseudomonadota</taxon>
        <taxon>Gammaproteobacteria</taxon>
        <taxon>Alteromonadales</taxon>
        <taxon>Pseudoalteromonadaceae</taxon>
        <taxon>Pseudoalteromonas</taxon>
    </lineage>
</organism>
<feature type="transmembrane region" description="Helical" evidence="1">
    <location>
        <begin position="12"/>
        <end position="34"/>
    </location>
</feature>